<reference evidence="2 3" key="1">
    <citation type="journal article" date="2016" name="Nat. Commun.">
        <title>Thousands of microbial genomes shed light on interconnected biogeochemical processes in an aquifer system.</title>
        <authorList>
            <person name="Anantharaman K."/>
            <person name="Brown C.T."/>
            <person name="Hug L.A."/>
            <person name="Sharon I."/>
            <person name="Castelle C.J."/>
            <person name="Probst A.J."/>
            <person name="Thomas B.C."/>
            <person name="Singh A."/>
            <person name="Wilkins M.J."/>
            <person name="Karaoz U."/>
            <person name="Brodie E.L."/>
            <person name="Williams K.H."/>
            <person name="Hubbard S.S."/>
            <person name="Banfield J.F."/>
        </authorList>
    </citation>
    <scope>NUCLEOTIDE SEQUENCE [LARGE SCALE GENOMIC DNA]</scope>
</reference>
<dbReference type="Pfam" id="PF04014">
    <property type="entry name" value="MazE_antitoxin"/>
    <property type="match status" value="1"/>
</dbReference>
<organism evidence="2 3">
    <name type="scientific">Candidatus Danuiimicrobium aquiferis</name>
    <dbReference type="NCBI Taxonomy" id="1801832"/>
    <lineage>
        <taxon>Bacteria</taxon>
        <taxon>Pseudomonadati</taxon>
        <taxon>Candidatus Omnitrophota</taxon>
        <taxon>Candidatus Danuiimicrobium</taxon>
    </lineage>
</organism>
<dbReference type="Proteomes" id="UP000178187">
    <property type="component" value="Unassembled WGS sequence"/>
</dbReference>
<comment type="caution">
    <text evidence="2">The sequence shown here is derived from an EMBL/GenBank/DDBJ whole genome shotgun (WGS) entry which is preliminary data.</text>
</comment>
<dbReference type="SUPFAM" id="SSF89447">
    <property type="entry name" value="AbrB/MazE/MraZ-like"/>
    <property type="match status" value="1"/>
</dbReference>
<dbReference type="Gene3D" id="2.10.260.10">
    <property type="match status" value="1"/>
</dbReference>
<dbReference type="AlphaFoldDB" id="A0A1G1L1M2"/>
<protein>
    <recommendedName>
        <fullName evidence="1">SpoVT-AbrB domain-containing protein</fullName>
    </recommendedName>
</protein>
<dbReference type="InterPro" id="IPR007159">
    <property type="entry name" value="SpoVT-AbrB_dom"/>
</dbReference>
<accession>A0A1G1L1M2</accession>
<dbReference type="InterPro" id="IPR037914">
    <property type="entry name" value="SpoVT-AbrB_sf"/>
</dbReference>
<sequence>MTIIETTKMTSKGQVTIPNRVRKILQLQKGSSIAFGVTKDGIVIMPCKVTAESPYSSKEWKKIEKLTSEKGKVFSSAKDAKDHLASLHTGTFPKVPGLQRGGGPFGTFLPLPSNEKFNRKGKDCHDFR</sequence>
<evidence type="ECO:0000313" key="2">
    <source>
        <dbReference type="EMBL" id="OGW98789.1"/>
    </source>
</evidence>
<proteinExistence type="predicted"/>
<evidence type="ECO:0000313" key="3">
    <source>
        <dbReference type="Proteomes" id="UP000178187"/>
    </source>
</evidence>
<dbReference type="NCBIfam" id="TIGR01439">
    <property type="entry name" value="lp_hng_hel_AbrB"/>
    <property type="match status" value="1"/>
</dbReference>
<feature type="domain" description="SpoVT-AbrB" evidence="1">
    <location>
        <begin position="7"/>
        <end position="52"/>
    </location>
</feature>
<evidence type="ECO:0000259" key="1">
    <source>
        <dbReference type="SMART" id="SM00966"/>
    </source>
</evidence>
<dbReference type="GO" id="GO:0003677">
    <property type="term" value="F:DNA binding"/>
    <property type="evidence" value="ECO:0007669"/>
    <property type="project" value="InterPro"/>
</dbReference>
<dbReference type="SMART" id="SM00966">
    <property type="entry name" value="SpoVT_AbrB"/>
    <property type="match status" value="1"/>
</dbReference>
<name>A0A1G1L1M2_9BACT</name>
<gene>
    <name evidence="2" type="ORF">A3G33_01115</name>
</gene>
<dbReference type="EMBL" id="MHFR01000028">
    <property type="protein sequence ID" value="OGW98789.1"/>
    <property type="molecule type" value="Genomic_DNA"/>
</dbReference>